<name>A0A8J8SJ70_9FIRM</name>
<evidence type="ECO:0000313" key="1">
    <source>
        <dbReference type="EMBL" id="QUI25660.1"/>
    </source>
</evidence>
<accession>A0A8J8SJ70</accession>
<dbReference type="InterPro" id="IPR032315">
    <property type="entry name" value="DUF4846"/>
</dbReference>
<organism evidence="1 2">
    <name type="scientific">Vallitalea pronyensis</name>
    <dbReference type="NCBI Taxonomy" id="1348613"/>
    <lineage>
        <taxon>Bacteria</taxon>
        <taxon>Bacillati</taxon>
        <taxon>Bacillota</taxon>
        <taxon>Clostridia</taxon>
        <taxon>Lachnospirales</taxon>
        <taxon>Vallitaleaceae</taxon>
        <taxon>Vallitalea</taxon>
    </lineage>
</organism>
<keyword evidence="2" id="KW-1185">Reference proteome</keyword>
<evidence type="ECO:0000313" key="2">
    <source>
        <dbReference type="Proteomes" id="UP000683246"/>
    </source>
</evidence>
<gene>
    <name evidence="1" type="ORF">HZI73_09680</name>
</gene>
<dbReference type="Proteomes" id="UP000683246">
    <property type="component" value="Chromosome"/>
</dbReference>
<dbReference type="AlphaFoldDB" id="A0A8J8SJ70"/>
<dbReference type="KEGG" id="vpy:HZI73_09680"/>
<protein>
    <submittedName>
        <fullName evidence="1">DUF4846 domain-containing protein</fullName>
    </submittedName>
</protein>
<dbReference type="EMBL" id="CP058649">
    <property type="protein sequence ID" value="QUI25660.1"/>
    <property type="molecule type" value="Genomic_DNA"/>
</dbReference>
<proteinExistence type="predicted"/>
<reference evidence="1" key="1">
    <citation type="submission" date="2020-07" db="EMBL/GenBank/DDBJ databases">
        <title>Vallitalea pronyensis genome.</title>
        <authorList>
            <person name="Postec A."/>
        </authorList>
    </citation>
    <scope>NUCLEOTIDE SEQUENCE</scope>
    <source>
        <strain evidence="1">FatNI3</strain>
    </source>
</reference>
<sequence>MEDDNILGEEGNENQEEMDIIQPEGMTILDRFHVPKDFTRITVKEDSFGAYLRKLPLKEHGSKVLYHDGRTKNLSGVYEAVVDMDIGERNLQQCADAVMRLRGEYLYGMGAYSKIHFNFTNGFRVDYSKWMDGYRVRIEGNKTSYTKSHAASNTYEDFRRYMNLVFVYAGTLSLEQELESVDMTEMAIGDVLIQGGSPGHTVIVVDMASNDEGKKLYMLAQSYMPAQDIQILCNPNNEYSPWYPIEESEQIITPEWTFSKEDLKRFTED</sequence>
<dbReference type="Pfam" id="PF16138">
    <property type="entry name" value="DUF4846"/>
    <property type="match status" value="1"/>
</dbReference>